<gene>
    <name evidence="1" type="ORF">CONCODRAFT_19378</name>
</gene>
<organism evidence="1 2">
    <name type="scientific">Conidiobolus coronatus (strain ATCC 28846 / CBS 209.66 / NRRL 28638)</name>
    <name type="common">Delacroixia coronata</name>
    <dbReference type="NCBI Taxonomy" id="796925"/>
    <lineage>
        <taxon>Eukaryota</taxon>
        <taxon>Fungi</taxon>
        <taxon>Fungi incertae sedis</taxon>
        <taxon>Zoopagomycota</taxon>
        <taxon>Entomophthoromycotina</taxon>
        <taxon>Entomophthoromycetes</taxon>
        <taxon>Entomophthorales</taxon>
        <taxon>Ancylistaceae</taxon>
        <taxon>Conidiobolus</taxon>
    </lineage>
</organism>
<dbReference type="InterPro" id="IPR009069">
    <property type="entry name" value="Cys_alpha_HP_mot_SF"/>
</dbReference>
<dbReference type="Proteomes" id="UP000070444">
    <property type="component" value="Unassembled WGS sequence"/>
</dbReference>
<dbReference type="OMA" id="KCINENY"/>
<evidence type="ECO:0000313" key="1">
    <source>
        <dbReference type="EMBL" id="KXN67805.1"/>
    </source>
</evidence>
<dbReference type="OrthoDB" id="3821113at2759"/>
<dbReference type="GO" id="GO:0005739">
    <property type="term" value="C:mitochondrion"/>
    <property type="evidence" value="ECO:0007669"/>
    <property type="project" value="InterPro"/>
</dbReference>
<dbReference type="EMBL" id="KQ964612">
    <property type="protein sequence ID" value="KXN67805.1"/>
    <property type="molecule type" value="Genomic_DNA"/>
</dbReference>
<evidence type="ECO:0000313" key="2">
    <source>
        <dbReference type="Proteomes" id="UP000070444"/>
    </source>
</evidence>
<keyword evidence="2" id="KW-1185">Reference proteome</keyword>
<reference evidence="1 2" key="1">
    <citation type="journal article" date="2015" name="Genome Biol. Evol.">
        <title>Phylogenomic analyses indicate that early fungi evolved digesting cell walls of algal ancestors of land plants.</title>
        <authorList>
            <person name="Chang Y."/>
            <person name="Wang S."/>
            <person name="Sekimoto S."/>
            <person name="Aerts A.L."/>
            <person name="Choi C."/>
            <person name="Clum A."/>
            <person name="LaButti K.M."/>
            <person name="Lindquist E.A."/>
            <person name="Yee Ngan C."/>
            <person name="Ohm R.A."/>
            <person name="Salamov A.A."/>
            <person name="Grigoriev I.V."/>
            <person name="Spatafora J.W."/>
            <person name="Berbee M.L."/>
        </authorList>
    </citation>
    <scope>NUCLEOTIDE SEQUENCE [LARGE SCALE GENOMIC DNA]</scope>
    <source>
        <strain evidence="1 2">NRRL 28638</strain>
    </source>
</reference>
<dbReference type="PANTHER" id="PTHR34561:SF1">
    <property type="entry name" value="NADH DEHYDROGENASE [UBIQUINONE] 1 ALPHA SUBCOMPLEX ASSEMBLY FACTOR 8"/>
    <property type="match status" value="1"/>
</dbReference>
<dbReference type="GO" id="GO:0032981">
    <property type="term" value="P:mitochondrial respiratory chain complex I assembly"/>
    <property type="evidence" value="ECO:0007669"/>
    <property type="project" value="InterPro"/>
</dbReference>
<dbReference type="InterPro" id="IPR034595">
    <property type="entry name" value="NDUFAF8"/>
</dbReference>
<accession>A0A137NYD2</accession>
<protein>
    <recommendedName>
        <fullName evidence="3">IMS import disulfide relay-system CHCH-CHCH-like Cx9C domain-containing protein</fullName>
    </recommendedName>
</protein>
<dbReference type="PANTHER" id="PTHR34561">
    <property type="entry name" value="NADH DEHYDROGENASE [UBIQUINONE] 1 ALPHA SUBCOMPLEX ASSEMBLY FACTOR 8"/>
    <property type="match status" value="1"/>
</dbReference>
<dbReference type="SUPFAM" id="SSF47072">
    <property type="entry name" value="Cysteine alpha-hairpin motif"/>
    <property type="match status" value="1"/>
</dbReference>
<dbReference type="AlphaFoldDB" id="A0A137NYD2"/>
<name>A0A137NYD2_CONC2</name>
<dbReference type="PROSITE" id="PS51808">
    <property type="entry name" value="CHCH"/>
    <property type="match status" value="1"/>
</dbReference>
<sequence length="67" mass="7682">MKPNTTNLQAYRKGVSNLASGVAQCKEQSLLYGKCINENYYQVSKGLCSKEFELFKNCVQTKLKKKW</sequence>
<evidence type="ECO:0008006" key="3">
    <source>
        <dbReference type="Google" id="ProtNLM"/>
    </source>
</evidence>
<proteinExistence type="predicted"/>